<gene>
    <name evidence="1" type="ORF">FEM48_Zijuj07G0142800</name>
</gene>
<dbReference type="EMBL" id="JAEACU010000007">
    <property type="protein sequence ID" value="KAH7522477.1"/>
    <property type="molecule type" value="Genomic_DNA"/>
</dbReference>
<accession>A0A978V544</accession>
<dbReference type="Gene3D" id="2.40.70.10">
    <property type="entry name" value="Acid Proteases"/>
    <property type="match status" value="1"/>
</dbReference>
<dbReference type="AlphaFoldDB" id="A0A978V544"/>
<evidence type="ECO:0000313" key="2">
    <source>
        <dbReference type="Proteomes" id="UP000813462"/>
    </source>
</evidence>
<reference evidence="1" key="1">
    <citation type="journal article" date="2021" name="Front. Plant Sci.">
        <title>Chromosome-Scale Genome Assembly for Chinese Sour Jujube and Insights Into Its Genome Evolution and Domestication Signature.</title>
        <authorList>
            <person name="Shen L.-Y."/>
            <person name="Luo H."/>
            <person name="Wang X.-L."/>
            <person name="Wang X.-M."/>
            <person name="Qiu X.-J."/>
            <person name="Liu H."/>
            <person name="Zhou S.-S."/>
            <person name="Jia K.-H."/>
            <person name="Nie S."/>
            <person name="Bao Y.-T."/>
            <person name="Zhang R.-G."/>
            <person name="Yun Q.-Z."/>
            <person name="Chai Y.-H."/>
            <person name="Lu J.-Y."/>
            <person name="Li Y."/>
            <person name="Zhao S.-W."/>
            <person name="Mao J.-F."/>
            <person name="Jia S.-G."/>
            <person name="Mao Y.-M."/>
        </authorList>
    </citation>
    <scope>NUCLEOTIDE SEQUENCE</scope>
    <source>
        <strain evidence="1">AT0</strain>
        <tissue evidence="1">Leaf</tissue>
    </source>
</reference>
<protein>
    <submittedName>
        <fullName evidence="1">Uncharacterized protein</fullName>
    </submittedName>
</protein>
<comment type="caution">
    <text evidence="1">The sequence shown here is derived from an EMBL/GenBank/DDBJ whole genome shotgun (WGS) entry which is preliminary data.</text>
</comment>
<proteinExistence type="predicted"/>
<dbReference type="Proteomes" id="UP000813462">
    <property type="component" value="Unassembled WGS sequence"/>
</dbReference>
<name>A0A978V544_ZIZJJ</name>
<dbReference type="InterPro" id="IPR021109">
    <property type="entry name" value="Peptidase_aspartic_dom_sf"/>
</dbReference>
<sequence length="333" mass="37433">MTKVILLRFGPTDFDDPLEALTRLHQTTSVAAYQEVFERHSHRADGLPEHFLVRCFIVGLQDDICLNVKIKNPHTLTETIDVACHRCEWPQLFMLEDTSDPTLEPELDDSLVSELQEMVPKILFHAIAEANHPQTIQSNKIHIVVSNKKRIECAGLCRDLTITIHGTPITADYYVLPMAAYPLVLGGYHCERPQLFMLEDTSDLTLEPELDTGDRTARVVSNKERIEYAGLCRDLTIAIQGTPITADYYVLPVAAYPLVFGVEWLATLSPIEINYSKLTMTFQQARVPCTFQGLCQGGIDVFTDKDFYQMQGPGFFLHLVAIKSSDTSRAQSA</sequence>
<organism evidence="1 2">
    <name type="scientific">Ziziphus jujuba var. spinosa</name>
    <dbReference type="NCBI Taxonomy" id="714518"/>
    <lineage>
        <taxon>Eukaryota</taxon>
        <taxon>Viridiplantae</taxon>
        <taxon>Streptophyta</taxon>
        <taxon>Embryophyta</taxon>
        <taxon>Tracheophyta</taxon>
        <taxon>Spermatophyta</taxon>
        <taxon>Magnoliopsida</taxon>
        <taxon>eudicotyledons</taxon>
        <taxon>Gunneridae</taxon>
        <taxon>Pentapetalae</taxon>
        <taxon>rosids</taxon>
        <taxon>fabids</taxon>
        <taxon>Rosales</taxon>
        <taxon>Rhamnaceae</taxon>
        <taxon>Paliureae</taxon>
        <taxon>Ziziphus</taxon>
    </lineage>
</organism>
<evidence type="ECO:0000313" key="1">
    <source>
        <dbReference type="EMBL" id="KAH7522477.1"/>
    </source>
</evidence>
<dbReference type="CDD" id="cd00303">
    <property type="entry name" value="retropepsin_like"/>
    <property type="match status" value="2"/>
</dbReference>